<feature type="domain" description="Cux N-terminal" evidence="3">
    <location>
        <begin position="4"/>
        <end position="110"/>
    </location>
</feature>
<keyword evidence="1" id="KW-0175">Coiled coil</keyword>
<evidence type="ECO:0000259" key="3">
    <source>
        <dbReference type="Pfam" id="PF25398"/>
    </source>
</evidence>
<dbReference type="InterPro" id="IPR057476">
    <property type="entry name" value="Cux_N"/>
</dbReference>
<accession>A0ABR4NDK7</accession>
<gene>
    <name evidence="4" type="ORF">HK105_202849</name>
</gene>
<evidence type="ECO:0000313" key="4">
    <source>
        <dbReference type="EMBL" id="KAL2917564.1"/>
    </source>
</evidence>
<sequence>MAEEGLTTAMRAWEKLGFAQLQRELDAQGLAVIENQNQAAAARKRLAEETREFKKVPDEEKLKEFKNLLKEIDSMTKRSKFAETSFLTLYKQLSDMPDPAPLIASALDQTKQLAQVATLQAENRRLRDELATQQAQLAASKSAESSIGSLKQRLSKYEAMAS</sequence>
<organism evidence="4 5">
    <name type="scientific">Polyrhizophydium stewartii</name>
    <dbReference type="NCBI Taxonomy" id="2732419"/>
    <lineage>
        <taxon>Eukaryota</taxon>
        <taxon>Fungi</taxon>
        <taxon>Fungi incertae sedis</taxon>
        <taxon>Chytridiomycota</taxon>
        <taxon>Chytridiomycota incertae sedis</taxon>
        <taxon>Chytridiomycetes</taxon>
        <taxon>Rhizophydiales</taxon>
        <taxon>Rhizophydiales incertae sedis</taxon>
        <taxon>Polyrhizophydium</taxon>
    </lineage>
</organism>
<evidence type="ECO:0000256" key="1">
    <source>
        <dbReference type="ARBA" id="ARBA00023054"/>
    </source>
</evidence>
<reference evidence="4 5" key="1">
    <citation type="submission" date="2023-09" db="EMBL/GenBank/DDBJ databases">
        <title>Pangenome analysis of Batrachochytrium dendrobatidis and related Chytrids.</title>
        <authorList>
            <person name="Yacoub M.N."/>
            <person name="Stajich J.E."/>
            <person name="James T.Y."/>
        </authorList>
    </citation>
    <scope>NUCLEOTIDE SEQUENCE [LARGE SCALE GENOMIC DNA]</scope>
    <source>
        <strain evidence="4 5">JEL0888</strain>
    </source>
</reference>
<name>A0ABR4NDK7_9FUNG</name>
<comment type="caution">
    <text evidence="4">The sequence shown here is derived from an EMBL/GenBank/DDBJ whole genome shotgun (WGS) entry which is preliminary data.</text>
</comment>
<dbReference type="PANTHER" id="PTHR14043:SF2">
    <property type="entry name" value="HOMEOBOX PROTEIN CUT"/>
    <property type="match status" value="1"/>
</dbReference>
<dbReference type="PANTHER" id="PTHR14043">
    <property type="entry name" value="CCAAT DISPLACEMENT PROTEIN-RELATED"/>
    <property type="match status" value="1"/>
</dbReference>
<dbReference type="EMBL" id="JADGIZ020000010">
    <property type="protein sequence ID" value="KAL2917564.1"/>
    <property type="molecule type" value="Genomic_DNA"/>
</dbReference>
<proteinExistence type="predicted"/>
<dbReference type="Proteomes" id="UP001527925">
    <property type="component" value="Unassembled WGS sequence"/>
</dbReference>
<protein>
    <recommendedName>
        <fullName evidence="3">Cux N-terminal domain-containing protein</fullName>
    </recommendedName>
</protein>
<keyword evidence="5" id="KW-1185">Reference proteome</keyword>
<evidence type="ECO:0000313" key="5">
    <source>
        <dbReference type="Proteomes" id="UP001527925"/>
    </source>
</evidence>
<dbReference type="Pfam" id="PF25398">
    <property type="entry name" value="CUX1_N"/>
    <property type="match status" value="1"/>
</dbReference>
<feature type="compositionally biased region" description="Polar residues" evidence="2">
    <location>
        <begin position="138"/>
        <end position="149"/>
    </location>
</feature>
<evidence type="ECO:0000256" key="2">
    <source>
        <dbReference type="SAM" id="MobiDB-lite"/>
    </source>
</evidence>
<feature type="region of interest" description="Disordered" evidence="2">
    <location>
        <begin position="138"/>
        <end position="162"/>
    </location>
</feature>